<dbReference type="InParanoid" id="V4RT35"/>
<evidence type="ECO:0000313" key="1">
    <source>
        <dbReference type="EMBL" id="ESR37758.1"/>
    </source>
</evidence>
<dbReference type="Gramene" id="ESR37758">
    <property type="protein sequence ID" value="ESR37758"/>
    <property type="gene ID" value="CICLE_v100302842mg"/>
</dbReference>
<protein>
    <submittedName>
        <fullName evidence="1">Uncharacterized protein</fullName>
    </submittedName>
</protein>
<accession>V4RT35</accession>
<dbReference type="AlphaFoldDB" id="V4RT35"/>
<dbReference type="KEGG" id="cic:CICLE_v100302842m"/>
<organism evidence="1 2">
    <name type="scientific">Citrus clementina</name>
    <name type="common">Clementine</name>
    <name type="synonym">Citrus deliciosa x Citrus sinensis</name>
    <dbReference type="NCBI Taxonomy" id="85681"/>
    <lineage>
        <taxon>Eukaryota</taxon>
        <taxon>Viridiplantae</taxon>
        <taxon>Streptophyta</taxon>
        <taxon>Embryophyta</taxon>
        <taxon>Tracheophyta</taxon>
        <taxon>Spermatophyta</taxon>
        <taxon>Magnoliopsida</taxon>
        <taxon>eudicotyledons</taxon>
        <taxon>Gunneridae</taxon>
        <taxon>Pentapetalae</taxon>
        <taxon>rosids</taxon>
        <taxon>malvids</taxon>
        <taxon>Sapindales</taxon>
        <taxon>Rutaceae</taxon>
        <taxon>Aurantioideae</taxon>
        <taxon>Citrus</taxon>
    </lineage>
</organism>
<evidence type="ECO:0000313" key="2">
    <source>
        <dbReference type="Proteomes" id="UP000030687"/>
    </source>
</evidence>
<gene>
    <name evidence="1" type="ORF">CICLE_v100302842mg</name>
</gene>
<name>V4RT35_CITCL</name>
<dbReference type="EMBL" id="KI536978">
    <property type="protein sequence ID" value="ESR37758.1"/>
    <property type="molecule type" value="Genomic_DNA"/>
</dbReference>
<sequence length="24" mass="2639">MGEQASVLSHDCARILQRGSGLFY</sequence>
<dbReference type="Proteomes" id="UP000030687">
    <property type="component" value="Unassembled WGS sequence"/>
</dbReference>
<reference evidence="1 2" key="1">
    <citation type="submission" date="2013-10" db="EMBL/GenBank/DDBJ databases">
        <authorList>
            <consortium name="International Citrus Genome Consortium"/>
            <person name="Jenkins J."/>
            <person name="Schmutz J."/>
            <person name="Prochnik S."/>
            <person name="Rokhsar D."/>
            <person name="Gmitter F."/>
            <person name="Ollitrault P."/>
            <person name="Machado M."/>
            <person name="Talon M."/>
            <person name="Wincker P."/>
            <person name="Jaillon O."/>
            <person name="Morgante M."/>
        </authorList>
    </citation>
    <scope>NUCLEOTIDE SEQUENCE</scope>
    <source>
        <strain evidence="2">cv. Clemenules</strain>
    </source>
</reference>
<proteinExistence type="predicted"/>
<keyword evidence="2" id="KW-1185">Reference proteome</keyword>
<feature type="non-terminal residue" evidence="1">
    <location>
        <position position="24"/>
    </location>
</feature>